<dbReference type="EMBL" id="KU160654">
    <property type="protein sequence ID" value="ALY09573.1"/>
    <property type="molecule type" value="Genomic_DNA"/>
</dbReference>
<evidence type="ECO:0000313" key="1">
    <source>
        <dbReference type="EMBL" id="ALY09573.1"/>
    </source>
</evidence>
<evidence type="ECO:0000313" key="2">
    <source>
        <dbReference type="Proteomes" id="UP000222336"/>
    </source>
</evidence>
<keyword evidence="2" id="KW-1185">Reference proteome</keyword>
<organism evidence="1 2">
    <name type="scientific">Arthrobacter phage Laroye</name>
    <dbReference type="NCBI Taxonomy" id="1772305"/>
    <lineage>
        <taxon>Viruses</taxon>
        <taxon>Duplodnaviria</taxon>
        <taxon>Heunggongvirae</taxon>
        <taxon>Uroviricota</taxon>
        <taxon>Caudoviricetes</taxon>
        <taxon>Laroyevirus</taxon>
        <taxon>Laroyevirus laroye</taxon>
    </lineage>
</organism>
<gene>
    <name evidence="1" type="primary">46</name>
    <name evidence="1" type="ORF">LAROYE_46</name>
</gene>
<proteinExistence type="predicted"/>
<dbReference type="RefSeq" id="YP_009603036.1">
    <property type="nucleotide sequence ID" value="NC_041947.1"/>
</dbReference>
<protein>
    <submittedName>
        <fullName evidence="1">Uncharacterized protein</fullName>
    </submittedName>
</protein>
<dbReference type="KEGG" id="vg:40078904"/>
<reference evidence="2" key="1">
    <citation type="submission" date="2015-11" db="EMBL/GenBank/DDBJ databases">
        <authorList>
            <person name="Dogans D."/>
            <person name="Schneider V.M."/>
            <person name="Bradley K.W."/>
            <person name="Asai D.J."/>
            <person name="Bowman C.A."/>
            <person name="Russell D.A."/>
            <person name="Pope W.H."/>
            <person name="Jacobs-Sera D."/>
            <person name="Hendrix R.W."/>
            <person name="Hatfull G.F."/>
        </authorList>
    </citation>
    <scope>NUCLEOTIDE SEQUENCE [LARGE SCALE GENOMIC DNA]</scope>
</reference>
<dbReference type="Proteomes" id="UP000222336">
    <property type="component" value="Segment"/>
</dbReference>
<sequence>MALSNMESKRLWELEVMTAAGRQNVVGDAILGSVSVSPHPTDVDLVRVRWESITTMPRAEYDAIVNRRDGNLKTAPVVESLPLAEAEAWDVSVSGETCRGCGRVKGCNARCEDMNCEHCYCYREGRDG</sequence>
<name>A0A0U4JC97_9CAUD</name>
<accession>A0A0U4JC97</accession>
<dbReference type="GeneID" id="40078904"/>